<feature type="transmembrane region" description="Helical" evidence="2">
    <location>
        <begin position="49"/>
        <end position="70"/>
    </location>
</feature>
<evidence type="ECO:0000256" key="1">
    <source>
        <dbReference type="SAM" id="MobiDB-lite"/>
    </source>
</evidence>
<proteinExistence type="predicted"/>
<keyword evidence="2" id="KW-1133">Transmembrane helix</keyword>
<protein>
    <submittedName>
        <fullName evidence="4">DUF4328 domain-containing protein</fullName>
    </submittedName>
</protein>
<dbReference type="InterPro" id="IPR025565">
    <property type="entry name" value="DUF4328"/>
</dbReference>
<dbReference type="Proteomes" id="UP001596472">
    <property type="component" value="Unassembled WGS sequence"/>
</dbReference>
<feature type="transmembrane region" description="Helical" evidence="2">
    <location>
        <begin position="177"/>
        <end position="196"/>
    </location>
</feature>
<accession>A0ABW2L226</accession>
<evidence type="ECO:0000259" key="3">
    <source>
        <dbReference type="Pfam" id="PF14219"/>
    </source>
</evidence>
<feature type="transmembrane region" description="Helical" evidence="2">
    <location>
        <begin position="135"/>
        <end position="156"/>
    </location>
</feature>
<feature type="compositionally biased region" description="Polar residues" evidence="1">
    <location>
        <begin position="1"/>
        <end position="23"/>
    </location>
</feature>
<sequence length="258" mass="28368">MSDQSQDPSLPETNPYQTPTSIPTPHVPSLAEGQGPYGPFINTHTLSRVVIGLVIASTVIEILMMLITAAELNVLKSDGSGSYLEGLTHQWIPLALSGSAILFLILYIATIVAFARWIIRSSKNAWLFSRQSNQFITTITPGWAVGYYFIPIINLWKPYTAMREIRDATDQGILRGVLPFWWTTWVASAILGQISFRLGNRADTIEKYISSSVFDLVVLPLSLALSVLAIILVRDITRAQLERNGSHRGSGAAETPAL</sequence>
<organism evidence="4 5">
    <name type="scientific">Haloferula chungangensis</name>
    <dbReference type="NCBI Taxonomy" id="1048331"/>
    <lineage>
        <taxon>Bacteria</taxon>
        <taxon>Pseudomonadati</taxon>
        <taxon>Verrucomicrobiota</taxon>
        <taxon>Verrucomicrobiia</taxon>
        <taxon>Verrucomicrobiales</taxon>
        <taxon>Verrucomicrobiaceae</taxon>
        <taxon>Haloferula</taxon>
    </lineage>
</organism>
<dbReference type="RefSeq" id="WP_379709445.1">
    <property type="nucleotide sequence ID" value="NZ_JBHTBS010000002.1"/>
</dbReference>
<name>A0ABW2L226_9BACT</name>
<feature type="transmembrane region" description="Helical" evidence="2">
    <location>
        <begin position="91"/>
        <end position="115"/>
    </location>
</feature>
<evidence type="ECO:0000313" key="4">
    <source>
        <dbReference type="EMBL" id="MFC7336357.1"/>
    </source>
</evidence>
<feature type="region of interest" description="Disordered" evidence="1">
    <location>
        <begin position="1"/>
        <end position="28"/>
    </location>
</feature>
<comment type="caution">
    <text evidence="4">The sequence shown here is derived from an EMBL/GenBank/DDBJ whole genome shotgun (WGS) entry which is preliminary data.</text>
</comment>
<feature type="transmembrane region" description="Helical" evidence="2">
    <location>
        <begin position="208"/>
        <end position="233"/>
    </location>
</feature>
<dbReference type="EMBL" id="JBHTBS010000002">
    <property type="protein sequence ID" value="MFC7336357.1"/>
    <property type="molecule type" value="Genomic_DNA"/>
</dbReference>
<keyword evidence="2" id="KW-0472">Membrane</keyword>
<evidence type="ECO:0000256" key="2">
    <source>
        <dbReference type="SAM" id="Phobius"/>
    </source>
</evidence>
<dbReference type="Pfam" id="PF14219">
    <property type="entry name" value="DUF4328"/>
    <property type="match status" value="1"/>
</dbReference>
<keyword evidence="5" id="KW-1185">Reference proteome</keyword>
<gene>
    <name evidence="4" type="ORF">ACFQY0_04140</name>
</gene>
<evidence type="ECO:0000313" key="5">
    <source>
        <dbReference type="Proteomes" id="UP001596472"/>
    </source>
</evidence>
<keyword evidence="2" id="KW-0812">Transmembrane</keyword>
<feature type="domain" description="DUF4328" evidence="3">
    <location>
        <begin position="100"/>
        <end position="238"/>
    </location>
</feature>
<reference evidence="5" key="1">
    <citation type="journal article" date="2019" name="Int. J. Syst. Evol. Microbiol.">
        <title>The Global Catalogue of Microorganisms (GCM) 10K type strain sequencing project: providing services to taxonomists for standard genome sequencing and annotation.</title>
        <authorList>
            <consortium name="The Broad Institute Genomics Platform"/>
            <consortium name="The Broad Institute Genome Sequencing Center for Infectious Disease"/>
            <person name="Wu L."/>
            <person name="Ma J."/>
        </authorList>
    </citation>
    <scope>NUCLEOTIDE SEQUENCE [LARGE SCALE GENOMIC DNA]</scope>
    <source>
        <strain evidence="5">CGMCC 4.1467</strain>
    </source>
</reference>